<dbReference type="GO" id="GO:0004672">
    <property type="term" value="F:protein kinase activity"/>
    <property type="evidence" value="ECO:0007669"/>
    <property type="project" value="InterPro"/>
</dbReference>
<dbReference type="PANTHER" id="PTHR36766:SF30">
    <property type="entry name" value="TIR-NBS TYPE DISEASE RESISTANCE PROTEIN-RELATED"/>
    <property type="match status" value="1"/>
</dbReference>
<dbReference type="AlphaFoldDB" id="A0A7I4F5B1"/>
<dbReference type="InterPro" id="IPR000719">
    <property type="entry name" value="Prot_kinase_dom"/>
</dbReference>
<name>A0A7I4F5B1_PHYPA</name>
<dbReference type="InterPro" id="IPR032675">
    <property type="entry name" value="LRR_dom_sf"/>
</dbReference>
<dbReference type="InParanoid" id="A0A7I4F5B1"/>
<dbReference type="PRINTS" id="PR00364">
    <property type="entry name" value="DISEASERSIST"/>
</dbReference>
<dbReference type="InterPro" id="IPR011009">
    <property type="entry name" value="Kinase-like_dom_sf"/>
</dbReference>
<organism evidence="2 3">
    <name type="scientific">Physcomitrium patens</name>
    <name type="common">Spreading-leaved earth moss</name>
    <name type="synonym">Physcomitrella patens</name>
    <dbReference type="NCBI Taxonomy" id="3218"/>
    <lineage>
        <taxon>Eukaryota</taxon>
        <taxon>Viridiplantae</taxon>
        <taxon>Streptophyta</taxon>
        <taxon>Embryophyta</taxon>
        <taxon>Bryophyta</taxon>
        <taxon>Bryophytina</taxon>
        <taxon>Bryopsida</taxon>
        <taxon>Funariidae</taxon>
        <taxon>Funariales</taxon>
        <taxon>Funariaceae</taxon>
        <taxon>Physcomitrium</taxon>
    </lineage>
</organism>
<dbReference type="SUPFAM" id="SSF52058">
    <property type="entry name" value="L domain-like"/>
    <property type="match status" value="2"/>
</dbReference>
<dbReference type="InterPro" id="IPR042197">
    <property type="entry name" value="Apaf_helical"/>
</dbReference>
<dbReference type="Gramene" id="Pp3c15_16800V3.1">
    <property type="protein sequence ID" value="Pp3c15_16800V3.1"/>
    <property type="gene ID" value="Pp3c15_16800"/>
</dbReference>
<reference evidence="2" key="3">
    <citation type="submission" date="2020-12" db="UniProtKB">
        <authorList>
            <consortium name="EnsemblPlants"/>
        </authorList>
    </citation>
    <scope>IDENTIFICATION</scope>
</reference>
<evidence type="ECO:0000313" key="3">
    <source>
        <dbReference type="Proteomes" id="UP000006727"/>
    </source>
</evidence>
<dbReference type="Pfam" id="PF00069">
    <property type="entry name" value="Pkinase"/>
    <property type="match status" value="1"/>
</dbReference>
<dbReference type="Proteomes" id="UP000006727">
    <property type="component" value="Chromosome 15"/>
</dbReference>
<feature type="domain" description="Protein kinase" evidence="1">
    <location>
        <begin position="163"/>
        <end position="441"/>
    </location>
</feature>
<accession>A0A7I4F5B1</accession>
<proteinExistence type="predicted"/>
<reference evidence="2 3" key="1">
    <citation type="journal article" date="2008" name="Science">
        <title>The Physcomitrella genome reveals evolutionary insights into the conquest of land by plants.</title>
        <authorList>
            <person name="Rensing S."/>
            <person name="Lang D."/>
            <person name="Zimmer A."/>
            <person name="Terry A."/>
            <person name="Salamov A."/>
            <person name="Shapiro H."/>
            <person name="Nishiyama T."/>
            <person name="Perroud P.-F."/>
            <person name="Lindquist E."/>
            <person name="Kamisugi Y."/>
            <person name="Tanahashi T."/>
            <person name="Sakakibara K."/>
            <person name="Fujita T."/>
            <person name="Oishi K."/>
            <person name="Shin-I T."/>
            <person name="Kuroki Y."/>
            <person name="Toyoda A."/>
            <person name="Suzuki Y."/>
            <person name="Hashimoto A."/>
            <person name="Yamaguchi K."/>
            <person name="Sugano A."/>
            <person name="Kohara Y."/>
            <person name="Fujiyama A."/>
            <person name="Anterola A."/>
            <person name="Aoki S."/>
            <person name="Ashton N."/>
            <person name="Barbazuk W.B."/>
            <person name="Barker E."/>
            <person name="Bennetzen J."/>
            <person name="Bezanilla M."/>
            <person name="Blankenship R."/>
            <person name="Cho S.H."/>
            <person name="Dutcher S."/>
            <person name="Estelle M."/>
            <person name="Fawcett J.A."/>
            <person name="Gundlach H."/>
            <person name="Hanada K."/>
            <person name="Heyl A."/>
            <person name="Hicks K.A."/>
            <person name="Hugh J."/>
            <person name="Lohr M."/>
            <person name="Mayer K."/>
            <person name="Melkozernov A."/>
            <person name="Murata T."/>
            <person name="Nelson D."/>
            <person name="Pils B."/>
            <person name="Prigge M."/>
            <person name="Reiss B."/>
            <person name="Renner T."/>
            <person name="Rombauts S."/>
            <person name="Rushton P."/>
            <person name="Sanderfoot A."/>
            <person name="Schween G."/>
            <person name="Shiu S.-H."/>
            <person name="Stueber K."/>
            <person name="Theodoulou F.L."/>
            <person name="Tu H."/>
            <person name="Van de Peer Y."/>
            <person name="Verrier P.J."/>
            <person name="Waters E."/>
            <person name="Wood A."/>
            <person name="Yang L."/>
            <person name="Cove D."/>
            <person name="Cuming A."/>
            <person name="Hasebe M."/>
            <person name="Lucas S."/>
            <person name="Mishler D.B."/>
            <person name="Reski R."/>
            <person name="Grigoriev I."/>
            <person name="Quatrano R.S."/>
            <person name="Boore J.L."/>
        </authorList>
    </citation>
    <scope>NUCLEOTIDE SEQUENCE [LARGE SCALE GENOMIC DNA]</scope>
    <source>
        <strain evidence="2 3">cv. Gransden 2004</strain>
    </source>
</reference>
<dbReference type="Gene3D" id="1.10.8.430">
    <property type="entry name" value="Helical domain of apoptotic protease-activating factors"/>
    <property type="match status" value="1"/>
</dbReference>
<dbReference type="SUPFAM" id="SSF56112">
    <property type="entry name" value="Protein kinase-like (PK-like)"/>
    <property type="match status" value="1"/>
</dbReference>
<dbReference type="Gene3D" id="1.10.510.10">
    <property type="entry name" value="Transferase(Phosphotransferase) domain 1"/>
    <property type="match status" value="1"/>
</dbReference>
<dbReference type="SUPFAM" id="SSF52540">
    <property type="entry name" value="P-loop containing nucleoside triphosphate hydrolases"/>
    <property type="match status" value="1"/>
</dbReference>
<dbReference type="PROSITE" id="PS50011">
    <property type="entry name" value="PROTEIN_KINASE_DOM"/>
    <property type="match status" value="1"/>
</dbReference>
<dbReference type="Gene3D" id="3.40.50.300">
    <property type="entry name" value="P-loop containing nucleotide triphosphate hydrolases"/>
    <property type="match status" value="1"/>
</dbReference>
<dbReference type="GO" id="GO:0043531">
    <property type="term" value="F:ADP binding"/>
    <property type="evidence" value="ECO:0007669"/>
    <property type="project" value="InterPro"/>
</dbReference>
<dbReference type="Gene3D" id="3.80.10.10">
    <property type="entry name" value="Ribonuclease Inhibitor"/>
    <property type="match status" value="3"/>
</dbReference>
<reference evidence="2 3" key="2">
    <citation type="journal article" date="2018" name="Plant J.">
        <title>The Physcomitrella patens chromosome-scale assembly reveals moss genome structure and evolution.</title>
        <authorList>
            <person name="Lang D."/>
            <person name="Ullrich K.K."/>
            <person name="Murat F."/>
            <person name="Fuchs J."/>
            <person name="Jenkins J."/>
            <person name="Haas F.B."/>
            <person name="Piednoel M."/>
            <person name="Gundlach H."/>
            <person name="Van Bel M."/>
            <person name="Meyberg R."/>
            <person name="Vives C."/>
            <person name="Morata J."/>
            <person name="Symeonidi A."/>
            <person name="Hiss M."/>
            <person name="Muchero W."/>
            <person name="Kamisugi Y."/>
            <person name="Saleh O."/>
            <person name="Blanc G."/>
            <person name="Decker E.L."/>
            <person name="van Gessel N."/>
            <person name="Grimwood J."/>
            <person name="Hayes R.D."/>
            <person name="Graham S.W."/>
            <person name="Gunter L.E."/>
            <person name="McDaniel S.F."/>
            <person name="Hoernstein S.N.W."/>
            <person name="Larsson A."/>
            <person name="Li F.W."/>
            <person name="Perroud P.F."/>
            <person name="Phillips J."/>
            <person name="Ranjan P."/>
            <person name="Rokshar D.S."/>
            <person name="Rothfels C.J."/>
            <person name="Schneider L."/>
            <person name="Shu S."/>
            <person name="Stevenson D.W."/>
            <person name="Thummler F."/>
            <person name="Tillich M."/>
            <person name="Villarreal Aguilar J.C."/>
            <person name="Widiez T."/>
            <person name="Wong G.K."/>
            <person name="Wymore A."/>
            <person name="Zhang Y."/>
            <person name="Zimmer A.D."/>
            <person name="Quatrano R.S."/>
            <person name="Mayer K.F.X."/>
            <person name="Goodstein D."/>
            <person name="Casacuberta J.M."/>
            <person name="Vandepoele K."/>
            <person name="Reski R."/>
            <person name="Cuming A.C."/>
            <person name="Tuskan G.A."/>
            <person name="Maumus F."/>
            <person name="Salse J."/>
            <person name="Schmutz J."/>
            <person name="Rensing S.A."/>
        </authorList>
    </citation>
    <scope>NUCLEOTIDE SEQUENCE [LARGE SCALE GENOMIC DNA]</scope>
    <source>
        <strain evidence="2 3">cv. Gransden 2004</strain>
    </source>
</reference>
<dbReference type="EMBL" id="ABEU02000015">
    <property type="status" value="NOT_ANNOTATED_CDS"/>
    <property type="molecule type" value="Genomic_DNA"/>
</dbReference>
<evidence type="ECO:0000259" key="1">
    <source>
        <dbReference type="PROSITE" id="PS50011"/>
    </source>
</evidence>
<evidence type="ECO:0000313" key="2">
    <source>
        <dbReference type="EnsemblPlants" id="Pp3c15_16800V3.1"/>
    </source>
</evidence>
<protein>
    <recommendedName>
        <fullName evidence="1">Protein kinase domain-containing protein</fullName>
    </recommendedName>
</protein>
<dbReference type="GO" id="GO:0005737">
    <property type="term" value="C:cytoplasm"/>
    <property type="evidence" value="ECO:0000318"/>
    <property type="project" value="GO_Central"/>
</dbReference>
<sequence length="1232" mass="139166">MGYLVKMFMKHVLIMWRFLFSCCTLGFALAMEFCNNLWRILELHSKQEKLDIGDMLTQFHDYNQEMEVLLKSKVVLNKKQCTNICKPLGHVIKVFEGLRACSNKRKVKHDGEELHKRLDHKSKDVQFKDHGLANYLSTRLENLWQVEGGKIDSLEVSSDIKSLELGKIINKGSFRKVYNSKWYGLATATKIMDVGWNNMFMKEVGILASTSHPNLIKYYYATKSNTNENGESSKMNNSKEKVYLVMELMQTNLSNILEAKRAMPYYFLIDVIYQIARGMCLKPDNVLLNVISDGKSSNGFYYVVVKLIDFDCSKINMDRNPKIKENIYIYIYIYIYGTLRYTTLEILKSIMESTKMCAFKADLYSFAMICSKILSGEDPFDGIDTTKELLKKIEKGERPKLPSNCEDLSKLIEKCWTLNPSKRPSFANICKRLTTLKQKYLVEVDVAKTPHFGAFKKEQERSKSKDLHVNDTLGHDYEDNLMGIEQCLSNIKHLCMNGINALCFVGIDGIGKTTLEKTTFDTMRLMFNVSCFIEINQLQKKDNGLSIICKVLDQVHFQSKPKSLEEAQAMMKKLLMFKKFMLVLDNINDKNQINDVVLMDVLHSNKGSILIVTTRNWEVVKDYHTNFHKFDIQELDEDASLKLFIAYSCWDGDKLPKELNEVGKEIVRSCNGLPLSLKVLRRGRPLNGDEIDSKYKLWIVLKISFDALKVEEKNMFLDICCFFCNNVNWSGTMKETIIQIWTNKKSGAEKVIKVHDQLQDIGQKIVEEEKEYKDIRIWNVSMIPVYGITTKLEGIIFYYNMKDILKRFIMKGLFLRSLRILICNIDTEQSEDIFEILILLVKNTNKLKVLFLKDDYYPHFFSLASLPNELLNLSSLKRLSLRGYSSLTSLPNELANLSSLKELYLRDCSSLRSLPNELANLSSLTTLDLNGCSSLTSLPNDLVNLSSLKRLFLKGCSNLTSLSNELANLSSLEELNLRNCLSLASLPNELANLSSLITLDLSGCSSLVSLPNELANLSSLKRLSLRGCSSLTSSSNKLANLSSLTTLDLSGCSSLTSLPNVLANLSSLEELNLSNCSSLARLPNELTNLSSLTVLYLSGCLSLTSLPNELANLSSVNELYFRDCSSLISFLTSLPNELVNLSSLTRLDLSGYLRLTNLPNELTNLSSLTAPSLSGCSSLTSLPKEMANLAILSILDLSGCLRLTSLPNELGNPSSLIILNLNSCSSLTSLAN</sequence>
<dbReference type="GO" id="GO:0005524">
    <property type="term" value="F:ATP binding"/>
    <property type="evidence" value="ECO:0007669"/>
    <property type="project" value="InterPro"/>
</dbReference>
<dbReference type="Pfam" id="PF00931">
    <property type="entry name" value="NB-ARC"/>
    <property type="match status" value="1"/>
</dbReference>
<dbReference type="PANTHER" id="PTHR36766">
    <property type="entry name" value="PLANT BROAD-SPECTRUM MILDEW RESISTANCE PROTEIN RPW8"/>
    <property type="match status" value="1"/>
</dbReference>
<keyword evidence="3" id="KW-1185">Reference proteome</keyword>
<dbReference type="InterPro" id="IPR027417">
    <property type="entry name" value="P-loop_NTPase"/>
</dbReference>
<dbReference type="InterPro" id="IPR002182">
    <property type="entry name" value="NB-ARC"/>
</dbReference>
<dbReference type="EnsemblPlants" id="Pp3c15_16800V3.1">
    <property type="protein sequence ID" value="Pp3c15_16800V3.1"/>
    <property type="gene ID" value="Pp3c15_16800"/>
</dbReference>